<feature type="compositionally biased region" description="Low complexity" evidence="7">
    <location>
        <begin position="45"/>
        <end position="57"/>
    </location>
</feature>
<dbReference type="Proteomes" id="UP001201163">
    <property type="component" value="Unassembled WGS sequence"/>
</dbReference>
<keyword evidence="10" id="KW-1185">Reference proteome</keyword>
<name>A0AAD4QE83_9AGAM</name>
<feature type="region of interest" description="Disordered" evidence="7">
    <location>
        <begin position="618"/>
        <end position="769"/>
    </location>
</feature>
<dbReference type="SUPFAM" id="SSF74788">
    <property type="entry name" value="Cullin repeat-like"/>
    <property type="match status" value="1"/>
</dbReference>
<dbReference type="Pfam" id="PF16528">
    <property type="entry name" value="Exo84_C"/>
    <property type="match status" value="1"/>
</dbReference>
<sequence length="769" mass="84723">MESLRSKSVRKGPRPAAAKLNKPSKNARKSRVDDKIKRRMSARYATISAPTPTDTSPPSVPTIPLDLRGAGLVSVREKDEISQVQTPTKEDLRAAENRLLDVDDFDPDAYLKLKLANSTEAELRLLQSSLRNSKDEVAADLQRNVFKNYAQFVHISKEIGILENEMLGLKESLAEWKSMPSVLHIEESASVADRRRNVRSSVADLRVLYAHQMQNLHTQIEGSAKFVPTTPGRHVVAEMDSIFVLNAATYKPISAVRFVLLDDAVLVARRRRRRNASESDKLVADRCWPLNEMLVLDTKDTATLVNVFKIKHGKETHVYRTDSASDKKSLLSQFRHVAEELAAKKRKEREGEHERRKSLWTAGGSGLVAMGDIPPVPDWMSDLAQQAGMSDSAKEHAERDTRWIGDFADELNVAIALREWDRAVELVEQGQAKLATMPLLATKLTPLTASLTAALLQALSYPQHHKEAVKKLIALLIRLDAGAAARTTFLTARTETARRLVRMIRFDGHIGTYINDLSTTIFTVIKHTADWFLASFKENEVASSFIEWAKSQIETFAEMFRIQVFCTDVDKSVVDEALSITHNQSRKLLQEFGLDFRFILDALLVPNPLENVPPQVPILAPAPRASLPTRTDVPPRSARSTPVPPEPILGSVLSSSPAMTPELPARSGRSSPFRSATPTPAPATPPRGSAPTPSRAGMSIPARVPTPTPSSIRSSSPAPVPLAAPAPRGGTFPRGINPAPPPRSRDRPGSAAGRERPPPVSVPKREGYF</sequence>
<evidence type="ECO:0000256" key="2">
    <source>
        <dbReference type="ARBA" id="ARBA00007210"/>
    </source>
</evidence>
<evidence type="ECO:0000256" key="6">
    <source>
        <dbReference type="ARBA" id="ARBA00022927"/>
    </source>
</evidence>
<feature type="compositionally biased region" description="Low complexity" evidence="7">
    <location>
        <begin position="686"/>
        <end position="696"/>
    </location>
</feature>
<dbReference type="GO" id="GO:0015031">
    <property type="term" value="P:protein transport"/>
    <property type="evidence" value="ECO:0007669"/>
    <property type="project" value="UniProtKB-KW"/>
</dbReference>
<comment type="similarity">
    <text evidence="2">Belongs to the EXO84 family.</text>
</comment>
<evidence type="ECO:0000259" key="8">
    <source>
        <dbReference type="Pfam" id="PF16528"/>
    </source>
</evidence>
<dbReference type="InterPro" id="IPR011993">
    <property type="entry name" value="PH-like_dom_sf"/>
</dbReference>
<comment type="caution">
    <text evidence="9">The sequence shown here is derived from an EMBL/GenBank/DDBJ whole genome shotgun (WGS) entry which is preliminary data.</text>
</comment>
<evidence type="ECO:0000256" key="5">
    <source>
        <dbReference type="ARBA" id="ARBA00022483"/>
    </source>
</evidence>
<dbReference type="Gene3D" id="2.30.29.30">
    <property type="entry name" value="Pleckstrin-homology domain (PH domain)/Phosphotyrosine-binding domain (PTB)"/>
    <property type="match status" value="1"/>
</dbReference>
<dbReference type="InterPro" id="IPR042560">
    <property type="entry name" value="Exo84_C_2"/>
</dbReference>
<reference evidence="9" key="1">
    <citation type="submission" date="2022-01" db="EMBL/GenBank/DDBJ databases">
        <title>Comparative genomics reveals a dynamic genome evolution in the ectomycorrhizal milk-cap (Lactarius) mushrooms.</title>
        <authorList>
            <consortium name="DOE Joint Genome Institute"/>
            <person name="Lebreton A."/>
            <person name="Tang N."/>
            <person name="Kuo A."/>
            <person name="LaButti K."/>
            <person name="Drula E."/>
            <person name="Barry K."/>
            <person name="Clum A."/>
            <person name="Lipzen A."/>
            <person name="Mousain D."/>
            <person name="Ng V."/>
            <person name="Wang R."/>
            <person name="Wang X."/>
            <person name="Dai Y."/>
            <person name="Henrissat B."/>
            <person name="Grigoriev I.V."/>
            <person name="Guerin-Laguette A."/>
            <person name="Yu F."/>
            <person name="Martin F.M."/>
        </authorList>
    </citation>
    <scope>NUCLEOTIDE SEQUENCE</scope>
    <source>
        <strain evidence="9">QP</strain>
    </source>
</reference>
<proteinExistence type="inferred from homology"/>
<dbReference type="EMBL" id="JAKELL010000020">
    <property type="protein sequence ID" value="KAH8992952.1"/>
    <property type="molecule type" value="Genomic_DNA"/>
</dbReference>
<dbReference type="PANTHER" id="PTHR21426">
    <property type="entry name" value="EXOCYST COMPLEX COMPONENT 8"/>
    <property type="match status" value="1"/>
</dbReference>
<feature type="domain" description="Exocyst component Exo84 C-terminal" evidence="8">
    <location>
        <begin position="402"/>
        <end position="596"/>
    </location>
</feature>
<evidence type="ECO:0000313" key="9">
    <source>
        <dbReference type="EMBL" id="KAH8992952.1"/>
    </source>
</evidence>
<evidence type="ECO:0000313" key="10">
    <source>
        <dbReference type="Proteomes" id="UP001201163"/>
    </source>
</evidence>
<dbReference type="Pfam" id="PF25345">
    <property type="entry name" value="PH_EXO84"/>
    <property type="match status" value="1"/>
</dbReference>
<protein>
    <recommendedName>
        <fullName evidence="3">Exocyst complex component EXO84</fullName>
    </recommendedName>
</protein>
<keyword evidence="6" id="KW-0653">Protein transport</keyword>
<feature type="compositionally biased region" description="Low complexity" evidence="7">
    <location>
        <begin position="669"/>
        <end position="678"/>
    </location>
</feature>
<dbReference type="GO" id="GO:0006887">
    <property type="term" value="P:exocytosis"/>
    <property type="evidence" value="ECO:0007669"/>
    <property type="project" value="UniProtKB-KW"/>
</dbReference>
<dbReference type="InterPro" id="IPR016159">
    <property type="entry name" value="Cullin_repeat-like_dom_sf"/>
</dbReference>
<accession>A0AAD4QE83</accession>
<feature type="compositionally biased region" description="Basic and acidic residues" evidence="7">
    <location>
        <begin position="743"/>
        <end position="769"/>
    </location>
</feature>
<keyword evidence="5" id="KW-0268">Exocytosis</keyword>
<dbReference type="Gene3D" id="1.20.58.1210">
    <property type="entry name" value="Exo84p, N-terminal helical domain"/>
    <property type="match status" value="1"/>
</dbReference>
<dbReference type="PANTHER" id="PTHR21426:SF12">
    <property type="entry name" value="EXOCYST COMPLEX COMPONENT 8"/>
    <property type="match status" value="1"/>
</dbReference>
<dbReference type="Pfam" id="PF08700">
    <property type="entry name" value="VPS51_Exo84_N"/>
    <property type="match status" value="1"/>
</dbReference>
<feature type="region of interest" description="Disordered" evidence="7">
    <location>
        <begin position="1"/>
        <end position="60"/>
    </location>
</feature>
<dbReference type="GO" id="GO:0000145">
    <property type="term" value="C:exocyst"/>
    <property type="evidence" value="ECO:0007669"/>
    <property type="project" value="InterPro"/>
</dbReference>
<dbReference type="GO" id="GO:0030133">
    <property type="term" value="C:transport vesicle"/>
    <property type="evidence" value="ECO:0007669"/>
    <property type="project" value="UniProtKB-SubCell"/>
</dbReference>
<dbReference type="InterPro" id="IPR033961">
    <property type="entry name" value="Exo84"/>
</dbReference>
<feature type="compositionally biased region" description="Low complexity" evidence="7">
    <location>
        <begin position="703"/>
        <end position="717"/>
    </location>
</feature>
<comment type="subcellular location">
    <subcellularLocation>
        <location evidence="1">Cytoplasmic vesicle</location>
        <location evidence="1">Secretory vesicle</location>
    </subcellularLocation>
</comment>
<dbReference type="GO" id="GO:0006893">
    <property type="term" value="P:Golgi to plasma membrane transport"/>
    <property type="evidence" value="ECO:0007669"/>
    <property type="project" value="TreeGrafter"/>
</dbReference>
<dbReference type="AlphaFoldDB" id="A0AAD4QE83"/>
<dbReference type="SUPFAM" id="SSF50729">
    <property type="entry name" value="PH domain-like"/>
    <property type="match status" value="1"/>
</dbReference>
<evidence type="ECO:0000256" key="7">
    <source>
        <dbReference type="SAM" id="MobiDB-lite"/>
    </source>
</evidence>
<dbReference type="InterPro" id="IPR032403">
    <property type="entry name" value="Exo84_C"/>
</dbReference>
<keyword evidence="4" id="KW-0813">Transport</keyword>
<evidence type="ECO:0000256" key="1">
    <source>
        <dbReference type="ARBA" id="ARBA00004398"/>
    </source>
</evidence>
<evidence type="ECO:0000256" key="4">
    <source>
        <dbReference type="ARBA" id="ARBA00022448"/>
    </source>
</evidence>
<evidence type="ECO:0000256" key="3">
    <source>
        <dbReference type="ARBA" id="ARBA00021269"/>
    </source>
</evidence>
<gene>
    <name evidence="9" type="ORF">EDB92DRAFT_2086686</name>
</gene>
<dbReference type="InterPro" id="IPR042561">
    <property type="entry name" value="Exo84_C_1"/>
</dbReference>
<dbReference type="Gene3D" id="1.20.58.1220">
    <property type="entry name" value="Exo84p, C-terminal helical domain"/>
    <property type="match status" value="1"/>
</dbReference>
<organism evidence="9 10">
    <name type="scientific">Lactarius akahatsu</name>
    <dbReference type="NCBI Taxonomy" id="416441"/>
    <lineage>
        <taxon>Eukaryota</taxon>
        <taxon>Fungi</taxon>
        <taxon>Dikarya</taxon>
        <taxon>Basidiomycota</taxon>
        <taxon>Agaricomycotina</taxon>
        <taxon>Agaricomycetes</taxon>
        <taxon>Russulales</taxon>
        <taxon>Russulaceae</taxon>
        <taxon>Lactarius</taxon>
    </lineage>
</organism>